<evidence type="ECO:0000256" key="1">
    <source>
        <dbReference type="SAM" id="Phobius"/>
    </source>
</evidence>
<organism evidence="2 3">
    <name type="scientific">Halocaridina rubra</name>
    <name type="common">Hawaiian red shrimp</name>
    <dbReference type="NCBI Taxonomy" id="373956"/>
    <lineage>
        <taxon>Eukaryota</taxon>
        <taxon>Metazoa</taxon>
        <taxon>Ecdysozoa</taxon>
        <taxon>Arthropoda</taxon>
        <taxon>Crustacea</taxon>
        <taxon>Multicrustacea</taxon>
        <taxon>Malacostraca</taxon>
        <taxon>Eumalacostraca</taxon>
        <taxon>Eucarida</taxon>
        <taxon>Decapoda</taxon>
        <taxon>Pleocyemata</taxon>
        <taxon>Caridea</taxon>
        <taxon>Atyoidea</taxon>
        <taxon>Atyidae</taxon>
        <taxon>Halocaridina</taxon>
    </lineage>
</organism>
<dbReference type="EMBL" id="JAXCGZ010009457">
    <property type="protein sequence ID" value="KAK7077205.1"/>
    <property type="molecule type" value="Genomic_DNA"/>
</dbReference>
<evidence type="ECO:0000313" key="3">
    <source>
        <dbReference type="Proteomes" id="UP001381693"/>
    </source>
</evidence>
<accession>A0AAN8X3C2</accession>
<dbReference type="AlphaFoldDB" id="A0AAN8X3C2"/>
<dbReference type="SUPFAM" id="SSF90112">
    <property type="entry name" value="Neurotransmitter-gated ion-channel transmembrane pore"/>
    <property type="match status" value="1"/>
</dbReference>
<dbReference type="Gene3D" id="1.20.58.390">
    <property type="entry name" value="Neurotransmitter-gated ion-channel transmembrane domain"/>
    <property type="match status" value="1"/>
</dbReference>
<feature type="transmembrane region" description="Helical" evidence="1">
    <location>
        <begin position="206"/>
        <end position="227"/>
    </location>
</feature>
<reference evidence="2 3" key="1">
    <citation type="submission" date="2023-11" db="EMBL/GenBank/DDBJ databases">
        <title>Halocaridina rubra genome assembly.</title>
        <authorList>
            <person name="Smith C."/>
        </authorList>
    </citation>
    <scope>NUCLEOTIDE SEQUENCE [LARGE SCALE GENOMIC DNA]</scope>
    <source>
        <strain evidence="2">EP-1</strain>
        <tissue evidence="2">Whole</tissue>
    </source>
</reference>
<proteinExistence type="predicted"/>
<comment type="caution">
    <text evidence="2">The sequence shown here is derived from an EMBL/GenBank/DDBJ whole genome shotgun (WGS) entry which is preliminary data.</text>
</comment>
<keyword evidence="3" id="KW-1185">Reference proteome</keyword>
<dbReference type="Proteomes" id="UP001381693">
    <property type="component" value="Unassembled WGS sequence"/>
</dbReference>
<dbReference type="GO" id="GO:0016020">
    <property type="term" value="C:membrane"/>
    <property type="evidence" value="ECO:0007669"/>
    <property type="project" value="InterPro"/>
</dbReference>
<evidence type="ECO:0000313" key="2">
    <source>
        <dbReference type="EMBL" id="KAK7077205.1"/>
    </source>
</evidence>
<name>A0AAN8X3C2_HALRR</name>
<dbReference type="InterPro" id="IPR036719">
    <property type="entry name" value="Neuro-gated_channel_TM_sf"/>
</dbReference>
<gene>
    <name evidence="2" type="ORF">SK128_002163</name>
</gene>
<evidence type="ECO:0008006" key="4">
    <source>
        <dbReference type="Google" id="ProtNLM"/>
    </source>
</evidence>
<sequence>MYIFQDRIMVSLTSLLVLSSLFNQSSSSLPKTSYFKLVDVWFLTSIVTIFVIIVIQTILDHLRHHSKENFQDETTPRNTANTSNLPLSRQNKLFISSTIPTNAWSSSSFSNLPMEVKKAQNIMALHSEFTRWCSSRDIIFEESRNIFRNGKAETEQRAIGNQKMPTGIQLGSQKNKDAMTLRNNYMVPKKSNRLSRKICSRLSKTGLLTLFLIFLITYWAMALYTYYM</sequence>
<keyword evidence="1" id="KW-1133">Transmembrane helix</keyword>
<keyword evidence="1" id="KW-0472">Membrane</keyword>
<protein>
    <recommendedName>
        <fullName evidence="4">Neurotransmitter-gated ion-channel transmembrane domain-containing protein</fullName>
    </recommendedName>
</protein>
<dbReference type="GO" id="GO:0006811">
    <property type="term" value="P:monoatomic ion transport"/>
    <property type="evidence" value="ECO:0007669"/>
    <property type="project" value="InterPro"/>
</dbReference>
<keyword evidence="1" id="KW-0812">Transmembrane</keyword>
<dbReference type="InterPro" id="IPR038050">
    <property type="entry name" value="Neuro_actylchol_rec"/>
</dbReference>
<feature type="transmembrane region" description="Helical" evidence="1">
    <location>
        <begin position="40"/>
        <end position="59"/>
    </location>
</feature>